<feature type="non-terminal residue" evidence="2">
    <location>
        <position position="1"/>
    </location>
</feature>
<accession>A0A382VNH0</accession>
<sequence length="162" mass="17851">IYRATGCGDVSQARARSCRVKVGCAWPVVPRHSHPRHFGRDRMHARRLAVAGHRRPFLRLGLKEKNSHGDRVANPVLHLEHVAAGVRECFRGGTPGPGTIPCRAVAGRYRRHLRADTVLACEHRRATIAADDHSHPGRLQPRVPRHGSGPGQALRRIAGEPV</sequence>
<evidence type="ECO:0000256" key="1">
    <source>
        <dbReference type="SAM" id="MobiDB-lite"/>
    </source>
</evidence>
<feature type="non-terminal residue" evidence="2">
    <location>
        <position position="162"/>
    </location>
</feature>
<evidence type="ECO:0000313" key="2">
    <source>
        <dbReference type="EMBL" id="SVD47974.1"/>
    </source>
</evidence>
<proteinExistence type="predicted"/>
<dbReference type="EMBL" id="UINC01153318">
    <property type="protein sequence ID" value="SVD47974.1"/>
    <property type="molecule type" value="Genomic_DNA"/>
</dbReference>
<organism evidence="2">
    <name type="scientific">marine metagenome</name>
    <dbReference type="NCBI Taxonomy" id="408172"/>
    <lineage>
        <taxon>unclassified sequences</taxon>
        <taxon>metagenomes</taxon>
        <taxon>ecological metagenomes</taxon>
    </lineage>
</organism>
<gene>
    <name evidence="2" type="ORF">METZ01_LOCUS400828</name>
</gene>
<reference evidence="2" key="1">
    <citation type="submission" date="2018-05" db="EMBL/GenBank/DDBJ databases">
        <authorList>
            <person name="Lanie J.A."/>
            <person name="Ng W.-L."/>
            <person name="Kazmierczak K.M."/>
            <person name="Andrzejewski T.M."/>
            <person name="Davidsen T.M."/>
            <person name="Wayne K.J."/>
            <person name="Tettelin H."/>
            <person name="Glass J.I."/>
            <person name="Rusch D."/>
            <person name="Podicherti R."/>
            <person name="Tsui H.-C.T."/>
            <person name="Winkler M.E."/>
        </authorList>
    </citation>
    <scope>NUCLEOTIDE SEQUENCE</scope>
</reference>
<dbReference type="AlphaFoldDB" id="A0A382VNH0"/>
<feature type="region of interest" description="Disordered" evidence="1">
    <location>
        <begin position="129"/>
        <end position="162"/>
    </location>
</feature>
<protein>
    <submittedName>
        <fullName evidence="2">Uncharacterized protein</fullName>
    </submittedName>
</protein>
<name>A0A382VNH0_9ZZZZ</name>